<evidence type="ECO:0000259" key="31">
    <source>
        <dbReference type="Pfam" id="PF02771"/>
    </source>
</evidence>
<dbReference type="InterPro" id="IPR011687">
    <property type="entry name" value="Nop53/GLTSCR2"/>
</dbReference>
<dbReference type="InterPro" id="IPR036250">
    <property type="entry name" value="AcylCo_DH-like_C"/>
</dbReference>
<dbReference type="FunFam" id="1.10.540.10:FF:000026">
    <property type="entry name" value="Acyl-CoA dehydrogenase medium chain"/>
    <property type="match status" value="1"/>
</dbReference>
<evidence type="ECO:0000313" key="32">
    <source>
        <dbReference type="EMBL" id="EYC45517.1"/>
    </source>
</evidence>
<feature type="region of interest" description="Disordered" evidence="28">
    <location>
        <begin position="392"/>
        <end position="417"/>
    </location>
</feature>
<dbReference type="Pfam" id="PF07767">
    <property type="entry name" value="Nop53"/>
    <property type="match status" value="1"/>
</dbReference>
<dbReference type="STRING" id="53326.A0A016X1Y4"/>
<feature type="region of interest" description="Disordered" evidence="28">
    <location>
        <begin position="550"/>
        <end position="570"/>
    </location>
</feature>
<keyword evidence="11" id="KW-0274">FAD</keyword>
<proteinExistence type="inferred from homology"/>
<comment type="similarity">
    <text evidence="5">Belongs to the NOP53 family.</text>
</comment>
<evidence type="ECO:0000256" key="9">
    <source>
        <dbReference type="ARBA" id="ARBA00022517"/>
    </source>
</evidence>
<evidence type="ECO:0000256" key="28">
    <source>
        <dbReference type="SAM" id="MobiDB-lite"/>
    </source>
</evidence>
<keyword evidence="15" id="KW-0539">Nucleus</keyword>
<dbReference type="EC" id="1.3.8.5" evidence="17"/>
<organism evidence="32 33">
    <name type="scientific">Ancylostoma ceylanicum</name>
    <dbReference type="NCBI Taxonomy" id="53326"/>
    <lineage>
        <taxon>Eukaryota</taxon>
        <taxon>Metazoa</taxon>
        <taxon>Ecdysozoa</taxon>
        <taxon>Nematoda</taxon>
        <taxon>Chromadorea</taxon>
        <taxon>Rhabditida</taxon>
        <taxon>Rhabditina</taxon>
        <taxon>Rhabditomorpha</taxon>
        <taxon>Strongyloidea</taxon>
        <taxon>Ancylostomatidae</taxon>
        <taxon>Ancylostomatinae</taxon>
        <taxon>Ancylostoma</taxon>
    </lineage>
</organism>
<evidence type="ECO:0000256" key="24">
    <source>
        <dbReference type="ARBA" id="ARBA00049096"/>
    </source>
</evidence>
<comment type="pathway">
    <text evidence="4">Lipid metabolism; mitochondrial fatty acid beta-oxidation.</text>
</comment>
<dbReference type="InterPro" id="IPR006091">
    <property type="entry name" value="Acyl-CoA_Oxase/DH_mid-dom"/>
</dbReference>
<reference evidence="33" key="1">
    <citation type="journal article" date="2015" name="Nat. Genet.">
        <title>The genome and transcriptome of the zoonotic hookworm Ancylostoma ceylanicum identify infection-specific gene families.</title>
        <authorList>
            <person name="Schwarz E.M."/>
            <person name="Hu Y."/>
            <person name="Antoshechkin I."/>
            <person name="Miller M.M."/>
            <person name="Sternberg P.W."/>
            <person name="Aroian R.V."/>
        </authorList>
    </citation>
    <scope>NUCLEOTIDE SEQUENCE</scope>
    <source>
        <strain evidence="33">HY135</strain>
    </source>
</reference>
<evidence type="ECO:0000256" key="3">
    <source>
        <dbReference type="ARBA" id="ARBA00004642"/>
    </source>
</evidence>
<dbReference type="GO" id="GO:0005739">
    <property type="term" value="C:mitochondrion"/>
    <property type="evidence" value="ECO:0007669"/>
    <property type="project" value="TreeGrafter"/>
</dbReference>
<evidence type="ECO:0000256" key="18">
    <source>
        <dbReference type="ARBA" id="ARBA00039850"/>
    </source>
</evidence>
<evidence type="ECO:0000256" key="21">
    <source>
        <dbReference type="ARBA" id="ARBA00048235"/>
    </source>
</evidence>
<evidence type="ECO:0000256" key="14">
    <source>
        <dbReference type="ARBA" id="ARBA00023098"/>
    </source>
</evidence>
<name>A0A016X1Y4_9BILA</name>
<dbReference type="FunFam" id="2.40.110.10:FF:000001">
    <property type="entry name" value="Acyl-CoA dehydrogenase, mitochondrial"/>
    <property type="match status" value="1"/>
</dbReference>
<dbReference type="FunFam" id="1.20.140.10:FF:000002">
    <property type="entry name" value="Acyl-CoA dehydrogenase short/branched chain"/>
    <property type="match status" value="1"/>
</dbReference>
<dbReference type="SUPFAM" id="SSF47203">
    <property type="entry name" value="Acyl-CoA dehydrogenase C-terminal domain-like"/>
    <property type="match status" value="1"/>
</dbReference>
<dbReference type="GO" id="GO:0006631">
    <property type="term" value="P:fatty acid metabolic process"/>
    <property type="evidence" value="ECO:0007669"/>
    <property type="project" value="UniProtKB-KW"/>
</dbReference>
<evidence type="ECO:0000313" key="33">
    <source>
        <dbReference type="Proteomes" id="UP000024635"/>
    </source>
</evidence>
<dbReference type="PROSITE" id="PS00073">
    <property type="entry name" value="ACYL_COA_DH_2"/>
    <property type="match status" value="1"/>
</dbReference>
<comment type="catalytic activity">
    <reaction evidence="22">
        <text>valproyl-CoA + oxidized [electron-transfer flavoprotein] + H(+) = (2E)-2-propylpent-2-enoyl-CoA + reduced [electron-transfer flavoprotein]</text>
        <dbReference type="Rhea" id="RHEA:65344"/>
        <dbReference type="Rhea" id="RHEA-COMP:10685"/>
        <dbReference type="Rhea" id="RHEA-COMP:10686"/>
        <dbReference type="ChEBI" id="CHEBI:15378"/>
        <dbReference type="ChEBI" id="CHEBI:57692"/>
        <dbReference type="ChEBI" id="CHEBI:58307"/>
        <dbReference type="ChEBI" id="CHEBI:156457"/>
        <dbReference type="ChEBI" id="CHEBI:156458"/>
    </reaction>
    <physiologicalReaction direction="left-to-right" evidence="22">
        <dbReference type="Rhea" id="RHEA:65345"/>
    </physiologicalReaction>
</comment>
<feature type="domain" description="Acyl-CoA oxidase/dehydrogenase middle" evidence="30">
    <location>
        <begin position="86"/>
        <end position="181"/>
    </location>
</feature>
<feature type="domain" description="Acyl-CoA dehydrogenase/oxidase N-terminal" evidence="31">
    <location>
        <begin position="15"/>
        <end position="80"/>
    </location>
</feature>
<dbReference type="PANTHER" id="PTHR43884">
    <property type="entry name" value="ACYL-COA DEHYDROGENASE"/>
    <property type="match status" value="1"/>
</dbReference>
<comment type="subunit">
    <text evidence="7">Homotetramer.</text>
</comment>
<comment type="catalytic activity">
    <reaction evidence="21">
        <text>2-methylbutanoyl-CoA + oxidized [electron-transfer flavoprotein] + H(+) = (2E)-2-methylbut-2-enoyl-CoA + reduced [electron-transfer flavoprotein]</text>
        <dbReference type="Rhea" id="RHEA:43780"/>
        <dbReference type="Rhea" id="RHEA-COMP:10685"/>
        <dbReference type="Rhea" id="RHEA-COMP:10686"/>
        <dbReference type="ChEBI" id="CHEBI:15378"/>
        <dbReference type="ChEBI" id="CHEBI:57336"/>
        <dbReference type="ChEBI" id="CHEBI:57337"/>
        <dbReference type="ChEBI" id="CHEBI:57692"/>
        <dbReference type="ChEBI" id="CHEBI:58307"/>
        <dbReference type="EC" id="1.3.8.5"/>
    </reaction>
    <physiologicalReaction direction="left-to-right" evidence="21">
        <dbReference type="Rhea" id="RHEA:43781"/>
    </physiologicalReaction>
</comment>
<evidence type="ECO:0000259" key="30">
    <source>
        <dbReference type="Pfam" id="PF02770"/>
    </source>
</evidence>
<evidence type="ECO:0000256" key="8">
    <source>
        <dbReference type="ARBA" id="ARBA00018339"/>
    </source>
</evidence>
<dbReference type="InterPro" id="IPR037069">
    <property type="entry name" value="AcylCoA_DH/ox_N_sf"/>
</dbReference>
<keyword evidence="33" id="KW-1185">Reference proteome</keyword>
<evidence type="ECO:0000256" key="25">
    <source>
        <dbReference type="ARBA" id="ARBA00049192"/>
    </source>
</evidence>
<dbReference type="PANTHER" id="PTHR43884:SF1">
    <property type="entry name" value="SHORT_BRANCHED CHAIN SPECIFIC ACYL-COA DEHYDROGENASE, MITOCHONDRIAL"/>
    <property type="match status" value="1"/>
</dbReference>
<evidence type="ECO:0000256" key="17">
    <source>
        <dbReference type="ARBA" id="ARBA00039036"/>
    </source>
</evidence>
<sequence length="734" mass="82995">MSHNCIFSFRNIIQFMGIEVPEKYGGPGTSFFDSILVIEELAKVDPSVSVFVDVQNTLVIPLILQLGTEEQKLKYLPKACHEWVGSFCLSEAGSGSDAFGMKTVAKADGDDFLITGTKLWITNAGHASFFLVFANADPSKGYKGITCFLVDRNQEGVTVERKEDKLGIRASSTCPVHFEGVRVPKSAILGEYGKGYKYAIECLNAGRIGIGAQMLGLAQGCYDNAIPYLRERKQFGSRLIDFQGMQHQIAQVAVEIECARLLVYNAARLKENGISFVKQAAMAKLYSSQVATGATSKCVEWLGGVGFTKEYPIEKFYRDSKIGMKAKTAASRTARHKKKYWRKGTDVADFEKTLHSGIKDKPDHELFTIDRTPSAEVKKYTKRQQAALDKISRSINEQEKLPLPEPKAPSLKKQPKLKQVVKRVEKTLPKPKIGDYDLWEKDFVPKTNLEYQEAGDHMLLYTKKKLPKQPSTARFKPSLLDHVQVPHAGTSYNPKADDYEKYVTEIAKAETQLIHEEERIAKAGKPKHESVVTYAEKSLEETEGLVIDPRYSADGDTVDETNENEGEEAMETDEKIVISHLKRKTRKQKLNAAKEKKLQREQKRRKEIEKKQHDVFKAKSINKELAKTEQEVEENAAKRKKQKFLKKMTTRQRLGGGEFKDEEEPFLLQEELPDSLRRLKPQGHVLNDRLASLQKRNILPIGGPRNKNKLKSKLKRKFVEKRLVAEVIKGSRVM</sequence>
<dbReference type="Pfam" id="PF02770">
    <property type="entry name" value="Acyl-CoA_dh_M"/>
    <property type="match status" value="1"/>
</dbReference>
<gene>
    <name evidence="32" type="primary">Acey_s0425.g1238</name>
    <name evidence="32" type="synonym">Acey-acdh-3</name>
    <name evidence="32" type="ORF">Y032_0425g1238</name>
</gene>
<comment type="cofactor">
    <cofactor evidence="1">
        <name>FAD</name>
        <dbReference type="ChEBI" id="CHEBI:57692"/>
    </cofactor>
</comment>
<evidence type="ECO:0000256" key="10">
    <source>
        <dbReference type="ARBA" id="ARBA00022630"/>
    </source>
</evidence>
<dbReference type="OrthoDB" id="10262177at2759"/>
<evidence type="ECO:0000256" key="13">
    <source>
        <dbReference type="ARBA" id="ARBA00023002"/>
    </source>
</evidence>
<feature type="compositionally biased region" description="Basic and acidic residues" evidence="28">
    <location>
        <begin position="592"/>
        <end position="615"/>
    </location>
</feature>
<dbReference type="GO" id="GO:0050660">
    <property type="term" value="F:flavin adenine dinucleotide binding"/>
    <property type="evidence" value="ECO:0007669"/>
    <property type="project" value="InterPro"/>
</dbReference>
<keyword evidence="9" id="KW-0690">Ribosome biogenesis</keyword>
<comment type="catalytic activity">
    <reaction evidence="25">
        <text>hexanoyl-CoA + oxidized [electron-transfer flavoprotein] + H(+) = (2E)-hexenoyl-CoA + reduced [electron-transfer flavoprotein]</text>
        <dbReference type="Rhea" id="RHEA:43464"/>
        <dbReference type="Rhea" id="RHEA-COMP:10685"/>
        <dbReference type="Rhea" id="RHEA-COMP:10686"/>
        <dbReference type="ChEBI" id="CHEBI:15378"/>
        <dbReference type="ChEBI" id="CHEBI:57692"/>
        <dbReference type="ChEBI" id="CHEBI:58307"/>
        <dbReference type="ChEBI" id="CHEBI:62077"/>
        <dbReference type="ChEBI" id="CHEBI:62620"/>
    </reaction>
    <physiologicalReaction direction="left-to-right" evidence="25">
        <dbReference type="Rhea" id="RHEA:43465"/>
    </physiologicalReaction>
</comment>
<protein>
    <recommendedName>
        <fullName evidence="8">Ribosome biogenesis protein NOP53</fullName>
        <ecNumber evidence="17">1.3.8.5</ecNumber>
    </recommendedName>
    <alternativeName>
        <fullName evidence="20">2-methyl branched chain acyl-CoA dehydrogenase</fullName>
    </alternativeName>
    <alternativeName>
        <fullName evidence="19">2-methylbutyryl-coenzyme A dehydrogenase</fullName>
    </alternativeName>
    <alternativeName>
        <fullName evidence="18">Short/branched chain specific acyl-CoA dehydrogenase, mitochondrial</fullName>
    </alternativeName>
</protein>
<evidence type="ECO:0000256" key="2">
    <source>
        <dbReference type="ARBA" id="ARBA00004604"/>
    </source>
</evidence>
<dbReference type="SUPFAM" id="SSF56645">
    <property type="entry name" value="Acyl-CoA dehydrogenase NM domain-like"/>
    <property type="match status" value="1"/>
</dbReference>
<evidence type="ECO:0000256" key="23">
    <source>
        <dbReference type="ARBA" id="ARBA00048592"/>
    </source>
</evidence>
<feature type="compositionally biased region" description="Basic and acidic residues" evidence="28">
    <location>
        <begin position="392"/>
        <end position="402"/>
    </location>
</feature>
<evidence type="ECO:0000256" key="4">
    <source>
        <dbReference type="ARBA" id="ARBA00005198"/>
    </source>
</evidence>
<dbReference type="GO" id="GO:0003853">
    <property type="term" value="F:short-chain 2-methyl fatty acyl-CoA dehydrogenase activity"/>
    <property type="evidence" value="ECO:0007669"/>
    <property type="project" value="UniProtKB-EC"/>
</dbReference>
<keyword evidence="10" id="KW-0285">Flavoprotein</keyword>
<dbReference type="GO" id="GO:0005730">
    <property type="term" value="C:nucleolus"/>
    <property type="evidence" value="ECO:0007669"/>
    <property type="project" value="UniProtKB-SubCell"/>
</dbReference>
<comment type="catalytic activity">
    <reaction evidence="23">
        <text>(2R)-2-methylbutanoyl-CoA + oxidized [electron-transfer flavoprotein] + H(+) = ethylacryloyl-CoA + reduced [electron-transfer flavoprotein]</text>
        <dbReference type="Rhea" id="RHEA:65296"/>
        <dbReference type="Rhea" id="RHEA-COMP:10685"/>
        <dbReference type="Rhea" id="RHEA-COMP:10686"/>
        <dbReference type="ChEBI" id="CHEBI:15378"/>
        <dbReference type="ChEBI" id="CHEBI:57692"/>
        <dbReference type="ChEBI" id="CHEBI:58307"/>
        <dbReference type="ChEBI" id="CHEBI:156439"/>
        <dbReference type="ChEBI" id="CHEBI:156440"/>
    </reaction>
    <physiologicalReaction direction="left-to-right" evidence="23">
        <dbReference type="Rhea" id="RHEA:65297"/>
    </physiologicalReaction>
</comment>
<feature type="domain" description="Acyl-CoA dehydrogenase/oxidase C-terminal" evidence="29">
    <location>
        <begin position="193"/>
        <end position="322"/>
    </location>
</feature>
<accession>A0A016X1Y4</accession>
<dbReference type="AlphaFoldDB" id="A0A016X1Y4"/>
<keyword evidence="12" id="KW-0276">Fatty acid metabolism</keyword>
<dbReference type="InterPro" id="IPR009075">
    <property type="entry name" value="AcylCo_DH/oxidase_C"/>
</dbReference>
<comment type="similarity">
    <text evidence="6">Belongs to the acyl-CoA dehydrogenase family.</text>
</comment>
<evidence type="ECO:0000256" key="22">
    <source>
        <dbReference type="ARBA" id="ARBA00048307"/>
    </source>
</evidence>
<evidence type="ECO:0000256" key="27">
    <source>
        <dbReference type="ARBA" id="ARBA00051903"/>
    </source>
</evidence>
<comment type="pathway">
    <text evidence="16">Amino-acid degradation; L-isoleucine degradation.</text>
</comment>
<keyword evidence="13" id="KW-0560">Oxidoreductase</keyword>
<feature type="compositionally biased region" description="Acidic residues" evidence="28">
    <location>
        <begin position="556"/>
        <end position="570"/>
    </location>
</feature>
<dbReference type="InterPro" id="IPR013786">
    <property type="entry name" value="AcylCoA_DH/ox_N"/>
</dbReference>
<keyword evidence="14" id="KW-0443">Lipid metabolism</keyword>
<evidence type="ECO:0000256" key="5">
    <source>
        <dbReference type="ARBA" id="ARBA00008838"/>
    </source>
</evidence>
<dbReference type="Pfam" id="PF02771">
    <property type="entry name" value="Acyl-CoA_dh_N"/>
    <property type="match status" value="1"/>
</dbReference>
<dbReference type="PROSITE" id="PS00072">
    <property type="entry name" value="ACYL_COA_DH_1"/>
    <property type="match status" value="1"/>
</dbReference>
<evidence type="ECO:0000256" key="11">
    <source>
        <dbReference type="ARBA" id="ARBA00022827"/>
    </source>
</evidence>
<evidence type="ECO:0000256" key="26">
    <source>
        <dbReference type="ARBA" id="ARBA00049552"/>
    </source>
</evidence>
<feature type="region of interest" description="Disordered" evidence="28">
    <location>
        <begin position="582"/>
        <end position="615"/>
    </location>
</feature>
<evidence type="ECO:0000256" key="16">
    <source>
        <dbReference type="ARBA" id="ARBA00037895"/>
    </source>
</evidence>
<dbReference type="InterPro" id="IPR006089">
    <property type="entry name" value="Acyl-CoA_DH_CS"/>
</dbReference>
<dbReference type="Gene3D" id="2.40.110.10">
    <property type="entry name" value="Butyryl-CoA Dehydrogenase, subunit A, domain 2"/>
    <property type="match status" value="1"/>
</dbReference>
<evidence type="ECO:0000256" key="12">
    <source>
        <dbReference type="ARBA" id="ARBA00022832"/>
    </source>
</evidence>
<evidence type="ECO:0000256" key="20">
    <source>
        <dbReference type="ARBA" id="ARBA00042821"/>
    </source>
</evidence>
<comment type="subcellular location">
    <subcellularLocation>
        <location evidence="2">Nucleus</location>
        <location evidence="2">Nucleolus</location>
    </subcellularLocation>
    <subcellularLocation>
        <location evidence="3">Nucleus</location>
        <location evidence="3">Nucleoplasm</location>
    </subcellularLocation>
</comment>
<evidence type="ECO:0000256" key="15">
    <source>
        <dbReference type="ARBA" id="ARBA00023242"/>
    </source>
</evidence>
<dbReference type="Pfam" id="PF00441">
    <property type="entry name" value="Acyl-CoA_dh_1"/>
    <property type="match status" value="1"/>
</dbReference>
<evidence type="ECO:0000256" key="1">
    <source>
        <dbReference type="ARBA" id="ARBA00001974"/>
    </source>
</evidence>
<dbReference type="InterPro" id="IPR009100">
    <property type="entry name" value="AcylCoA_DH/oxidase_NM_dom_sf"/>
</dbReference>
<evidence type="ECO:0000256" key="6">
    <source>
        <dbReference type="ARBA" id="ARBA00009347"/>
    </source>
</evidence>
<dbReference type="Gene3D" id="1.20.140.10">
    <property type="entry name" value="Butyryl-CoA Dehydrogenase, subunit A, domain 3"/>
    <property type="match status" value="1"/>
</dbReference>
<dbReference type="EMBL" id="JARK01000025">
    <property type="protein sequence ID" value="EYC45517.1"/>
    <property type="molecule type" value="Genomic_DNA"/>
</dbReference>
<dbReference type="Gene3D" id="1.10.540.10">
    <property type="entry name" value="Acyl-CoA dehydrogenase/oxidase, N-terminal domain"/>
    <property type="match status" value="1"/>
</dbReference>
<dbReference type="GO" id="GO:0042254">
    <property type="term" value="P:ribosome biogenesis"/>
    <property type="evidence" value="ECO:0007669"/>
    <property type="project" value="UniProtKB-KW"/>
</dbReference>
<dbReference type="GO" id="GO:0005654">
    <property type="term" value="C:nucleoplasm"/>
    <property type="evidence" value="ECO:0007669"/>
    <property type="project" value="UniProtKB-SubCell"/>
</dbReference>
<evidence type="ECO:0000256" key="19">
    <source>
        <dbReference type="ARBA" id="ARBA00041537"/>
    </source>
</evidence>
<evidence type="ECO:0000256" key="7">
    <source>
        <dbReference type="ARBA" id="ARBA00011881"/>
    </source>
</evidence>
<dbReference type="InterPro" id="IPR046373">
    <property type="entry name" value="Acyl-CoA_Oxase/DH_mid-dom_sf"/>
</dbReference>
<comment type="caution">
    <text evidence="32">The sequence shown here is derived from an EMBL/GenBank/DDBJ whole genome shotgun (WGS) entry which is preliminary data.</text>
</comment>
<comment type="catalytic activity">
    <reaction evidence="26">
        <text>(2S)-2-methylbutanoyl-CoA + oxidized [electron-transfer flavoprotein] + H(+) = (2E)-2-methylbut-2-enoyl-CoA + reduced [electron-transfer flavoprotein]</text>
        <dbReference type="Rhea" id="RHEA:48256"/>
        <dbReference type="Rhea" id="RHEA-COMP:10685"/>
        <dbReference type="Rhea" id="RHEA-COMP:10686"/>
        <dbReference type="ChEBI" id="CHEBI:15378"/>
        <dbReference type="ChEBI" id="CHEBI:57337"/>
        <dbReference type="ChEBI" id="CHEBI:57692"/>
        <dbReference type="ChEBI" id="CHEBI:58307"/>
        <dbReference type="ChEBI" id="CHEBI:88166"/>
    </reaction>
    <physiologicalReaction direction="left-to-right" evidence="26">
        <dbReference type="Rhea" id="RHEA:48257"/>
    </physiologicalReaction>
</comment>
<comment type="catalytic activity">
    <reaction evidence="24">
        <text>butanoyl-CoA + oxidized [electron-transfer flavoprotein] + H(+) = (2E)-butenoyl-CoA + reduced [electron-transfer flavoprotein]</text>
        <dbReference type="Rhea" id="RHEA:24004"/>
        <dbReference type="Rhea" id="RHEA-COMP:10685"/>
        <dbReference type="Rhea" id="RHEA-COMP:10686"/>
        <dbReference type="ChEBI" id="CHEBI:15378"/>
        <dbReference type="ChEBI" id="CHEBI:57332"/>
        <dbReference type="ChEBI" id="CHEBI:57371"/>
        <dbReference type="ChEBI" id="CHEBI:57692"/>
        <dbReference type="ChEBI" id="CHEBI:58307"/>
    </reaction>
    <physiologicalReaction direction="left-to-right" evidence="24">
        <dbReference type="Rhea" id="RHEA:24005"/>
    </physiologicalReaction>
</comment>
<comment type="catalytic activity">
    <reaction evidence="27">
        <text>2-methylpropanoyl-CoA + oxidized [electron-transfer flavoprotein] + H(+) = 2-methylpropenoyl-CoA + reduced [electron-transfer flavoprotein]</text>
        <dbReference type="Rhea" id="RHEA:44180"/>
        <dbReference type="Rhea" id="RHEA-COMP:10685"/>
        <dbReference type="Rhea" id="RHEA-COMP:10686"/>
        <dbReference type="ChEBI" id="CHEBI:15378"/>
        <dbReference type="ChEBI" id="CHEBI:57338"/>
        <dbReference type="ChEBI" id="CHEBI:57692"/>
        <dbReference type="ChEBI" id="CHEBI:58307"/>
        <dbReference type="ChEBI" id="CHEBI:62500"/>
    </reaction>
    <physiologicalReaction direction="left-to-right" evidence="27">
        <dbReference type="Rhea" id="RHEA:44181"/>
    </physiologicalReaction>
</comment>
<dbReference type="Proteomes" id="UP000024635">
    <property type="component" value="Unassembled WGS sequence"/>
</dbReference>
<evidence type="ECO:0000259" key="29">
    <source>
        <dbReference type="Pfam" id="PF00441"/>
    </source>
</evidence>